<dbReference type="SUPFAM" id="SSF54637">
    <property type="entry name" value="Thioesterase/thiol ester dehydrase-isomerase"/>
    <property type="match status" value="1"/>
</dbReference>
<dbReference type="RefSeq" id="WP_343984216.1">
    <property type="nucleotide sequence ID" value="NZ_BAAAJG010000020.1"/>
</dbReference>
<feature type="domain" description="Thioesterase" evidence="2">
    <location>
        <begin position="62"/>
        <end position="134"/>
    </location>
</feature>
<dbReference type="InterPro" id="IPR006683">
    <property type="entry name" value="Thioestr_dom"/>
</dbReference>
<dbReference type="InterPro" id="IPR003736">
    <property type="entry name" value="PAAI_dom"/>
</dbReference>
<dbReference type="GO" id="GO:0016787">
    <property type="term" value="F:hydrolase activity"/>
    <property type="evidence" value="ECO:0007669"/>
    <property type="project" value="UniProtKB-KW"/>
</dbReference>
<dbReference type="Pfam" id="PF03061">
    <property type="entry name" value="4HBT"/>
    <property type="match status" value="1"/>
</dbReference>
<dbReference type="CDD" id="cd03443">
    <property type="entry name" value="PaaI_thioesterase"/>
    <property type="match status" value="1"/>
</dbReference>
<name>A0ABW4FFS9_9PSEU</name>
<dbReference type="EMBL" id="JBHUCP010000005">
    <property type="protein sequence ID" value="MFD1529523.1"/>
    <property type="molecule type" value="Genomic_DNA"/>
</dbReference>
<keyword evidence="1 3" id="KW-0378">Hydrolase</keyword>
<comment type="caution">
    <text evidence="3">The sequence shown here is derived from an EMBL/GenBank/DDBJ whole genome shotgun (WGS) entry which is preliminary data.</text>
</comment>
<reference evidence="4" key="1">
    <citation type="journal article" date="2019" name="Int. J. Syst. Evol. Microbiol.">
        <title>The Global Catalogue of Microorganisms (GCM) 10K type strain sequencing project: providing services to taxonomists for standard genome sequencing and annotation.</title>
        <authorList>
            <consortium name="The Broad Institute Genomics Platform"/>
            <consortium name="The Broad Institute Genome Sequencing Center for Infectious Disease"/>
            <person name="Wu L."/>
            <person name="Ma J."/>
        </authorList>
    </citation>
    <scope>NUCLEOTIDE SEQUENCE [LARGE SCALE GENOMIC DNA]</scope>
    <source>
        <strain evidence="4">JCM 12165</strain>
    </source>
</reference>
<proteinExistence type="predicted"/>
<evidence type="ECO:0000313" key="3">
    <source>
        <dbReference type="EMBL" id="MFD1529523.1"/>
    </source>
</evidence>
<evidence type="ECO:0000259" key="2">
    <source>
        <dbReference type="Pfam" id="PF03061"/>
    </source>
</evidence>
<accession>A0ABW4FFS9</accession>
<evidence type="ECO:0000313" key="4">
    <source>
        <dbReference type="Proteomes" id="UP001597145"/>
    </source>
</evidence>
<protein>
    <submittedName>
        <fullName evidence="3">PaaI family thioesterase</fullName>
        <ecNumber evidence="3">3.1.2.-</ecNumber>
    </submittedName>
</protein>
<dbReference type="Gene3D" id="3.10.129.10">
    <property type="entry name" value="Hotdog Thioesterase"/>
    <property type="match status" value="1"/>
</dbReference>
<keyword evidence="4" id="KW-1185">Reference proteome</keyword>
<dbReference type="Proteomes" id="UP001597145">
    <property type="component" value="Unassembled WGS sequence"/>
</dbReference>
<dbReference type="InterPro" id="IPR029069">
    <property type="entry name" value="HotDog_dom_sf"/>
</dbReference>
<dbReference type="EC" id="3.1.2.-" evidence="3"/>
<sequence length="154" mass="16929">MTAGTNGLHAAVERAATAASTARPEFGAFFLARFLDLDISYDDEVRTCSVVLPYAEHLCNPQGSVHGGVLTTAMDISMGHLCHRFLSAAVTIEMNLRFFRPLTGTGRCTASMLRPGRRIVHLESRLTDDDDRPVAFATGSWHRLPTPEQAERRT</sequence>
<evidence type="ECO:0000256" key="1">
    <source>
        <dbReference type="ARBA" id="ARBA00022801"/>
    </source>
</evidence>
<organism evidence="3 4">
    <name type="scientific">Pseudonocardia aurantiaca</name>
    <dbReference type="NCBI Taxonomy" id="75290"/>
    <lineage>
        <taxon>Bacteria</taxon>
        <taxon>Bacillati</taxon>
        <taxon>Actinomycetota</taxon>
        <taxon>Actinomycetes</taxon>
        <taxon>Pseudonocardiales</taxon>
        <taxon>Pseudonocardiaceae</taxon>
        <taxon>Pseudonocardia</taxon>
    </lineage>
</organism>
<dbReference type="NCBIfam" id="TIGR00369">
    <property type="entry name" value="unchar_dom_1"/>
    <property type="match status" value="1"/>
</dbReference>
<gene>
    <name evidence="3" type="ORF">ACFSCY_08715</name>
</gene>